<sequence>MTDTVGLRGTLPTSNIDPGFDRIDTRYGRRRRLVKCESAQTTTTQQLFAKTDYFFPSLAALTPRAHLVHSYSKENLTGNPY</sequence>
<evidence type="ECO:0000256" key="1">
    <source>
        <dbReference type="SAM" id="MobiDB-lite"/>
    </source>
</evidence>
<gene>
    <name evidence="2" type="ORF">HPLM_LOCUS19444</name>
</gene>
<keyword evidence="3" id="KW-1185">Reference proteome</keyword>
<dbReference type="Proteomes" id="UP000268014">
    <property type="component" value="Unassembled WGS sequence"/>
</dbReference>
<evidence type="ECO:0000313" key="2">
    <source>
        <dbReference type="EMBL" id="VDO77265.1"/>
    </source>
</evidence>
<evidence type="ECO:0000313" key="3">
    <source>
        <dbReference type="Proteomes" id="UP000268014"/>
    </source>
</evidence>
<organism evidence="2 3">
    <name type="scientific">Haemonchus placei</name>
    <name type="common">Barber's pole worm</name>
    <dbReference type="NCBI Taxonomy" id="6290"/>
    <lineage>
        <taxon>Eukaryota</taxon>
        <taxon>Metazoa</taxon>
        <taxon>Ecdysozoa</taxon>
        <taxon>Nematoda</taxon>
        <taxon>Chromadorea</taxon>
        <taxon>Rhabditida</taxon>
        <taxon>Rhabditina</taxon>
        <taxon>Rhabditomorpha</taxon>
        <taxon>Strongyloidea</taxon>
        <taxon>Trichostrongylidae</taxon>
        <taxon>Haemonchus</taxon>
    </lineage>
</organism>
<proteinExistence type="predicted"/>
<dbReference type="EMBL" id="UZAF01021328">
    <property type="protein sequence ID" value="VDO77265.1"/>
    <property type="molecule type" value="Genomic_DNA"/>
</dbReference>
<dbReference type="AlphaFoldDB" id="A0A3P8BX86"/>
<feature type="region of interest" description="Disordered" evidence="1">
    <location>
        <begin position="1"/>
        <end position="23"/>
    </location>
</feature>
<protein>
    <submittedName>
        <fullName evidence="2">Uncharacterized protein</fullName>
    </submittedName>
</protein>
<name>A0A3P8BX86_HAEPC</name>
<accession>A0A3P8BX86</accession>
<reference evidence="2 3" key="1">
    <citation type="submission" date="2018-11" db="EMBL/GenBank/DDBJ databases">
        <authorList>
            <consortium name="Pathogen Informatics"/>
        </authorList>
    </citation>
    <scope>NUCLEOTIDE SEQUENCE [LARGE SCALE GENOMIC DNA]</scope>
    <source>
        <strain evidence="2 3">MHpl1</strain>
    </source>
</reference>